<feature type="domain" description="DUF3741" evidence="3">
    <location>
        <begin position="87"/>
        <end position="106"/>
    </location>
</feature>
<accession>A0A1S2YZ94</accession>
<dbReference type="PaxDb" id="3827-XP_004512271.1"/>
<dbReference type="PANTHER" id="PTHR40836">
    <property type="entry name" value="RB1-INDUCIBLE COILED-COIL PROTEIN"/>
    <property type="match status" value="1"/>
</dbReference>
<gene>
    <name evidence="5" type="primary">LOC101499015</name>
</gene>
<dbReference type="InterPro" id="IPR032795">
    <property type="entry name" value="DUF3741-assoc"/>
</dbReference>
<evidence type="ECO:0000313" key="4">
    <source>
        <dbReference type="Proteomes" id="UP000087171"/>
    </source>
</evidence>
<dbReference type="Pfam" id="PF14383">
    <property type="entry name" value="VARLMGL"/>
    <property type="match status" value="1"/>
</dbReference>
<sequence length="856" mass="98266">MGGLLQFFEFNQGRMAKKVHAHKRHHVGLETPRNSLDLEVETSQKYGPQGELPHYYQVEEDWSANNCYSNAGSMKKLINEELSERSSTRQKAPSLVARLMGIDMMPVDTKSVALSDRRISENIGKKFSNKRTNGRSSVSLECSNFNSSRHTEFDSFCKVIDDDDDDDDGWSRSFGKPRPREHPQEEELQKFKKEFEAYQATRFQECSKFVEIGSVSSRFLVQENLNKEKVAHNNTSMQRKIFFPSKSRTLSRDFEESLMMKSYNRLDTSSSPTRIVILKPGPDNSTCNHEENWTNSSETLPGRHSIEDFLEEVKERLKCELQGKTVGKKGSETVLNKKPSDPKVIAHQIVKQVRENVTRDADSNSGCSESTRSYKDEMQFNGLSFPEFISRDTRRFLSERLRNVVKSERHDDISEVNSRSNAFYNHRIRLKQNGNILKCANDWEISKDETEIQTGSFRHELNDNNILFHRELSPRNLVRSLSAPVSRSGTSFGKLLLEDRHILTGAHIRRKLEAVETMSVDVKKQKKERFNNIKEKVSNFRYSFALRGRLFGKRGQSMGESHGDEYRRAVRDITSGPTVLMNCGDERHENYTEVPPSPASVCSSVHEDFWRRTEYLSPISTPDVSSRDDTVVPQVFRDISSGLNELRRQLNQLDSDVPEDFAMKQEPTESELVQLKDPAESYIRDLLVASGLYFGSWDKSLLRGDTYAKPIGKSVFEEVEESHKKLIKENDENFMKDQSENKLQDHKILLDLLNEALSVVLGPPLTLSRFKRKLCNSSTMSPPQGNELLNLVWESIRDSLYLSSDICYYSVDSLVSQHLRSIPWSGIINDEINILEREIECLITNDLVDELTKDLL</sequence>
<dbReference type="KEGG" id="cam:101499015"/>
<dbReference type="PANTHER" id="PTHR40836:SF4">
    <property type="entry name" value="RB1-INDUCIBLE COILED-COIL PROTEIN"/>
    <property type="match status" value="1"/>
</dbReference>
<dbReference type="OrthoDB" id="446244at2759"/>
<dbReference type="RefSeq" id="XP_004512271.1">
    <property type="nucleotide sequence ID" value="XM_004512214.3"/>
</dbReference>
<reference evidence="5" key="2">
    <citation type="submission" date="2025-08" db="UniProtKB">
        <authorList>
            <consortium name="RefSeq"/>
        </authorList>
    </citation>
    <scope>IDENTIFICATION</scope>
    <source>
        <tissue evidence="5">Etiolated seedlings</tissue>
    </source>
</reference>
<reference evidence="4" key="1">
    <citation type="journal article" date="2013" name="Nat. Biotechnol.">
        <title>Draft genome sequence of chickpea (Cicer arietinum) provides a resource for trait improvement.</title>
        <authorList>
            <person name="Varshney R.K."/>
            <person name="Song C."/>
            <person name="Saxena R.K."/>
            <person name="Azam S."/>
            <person name="Yu S."/>
            <person name="Sharpe A.G."/>
            <person name="Cannon S."/>
            <person name="Baek J."/>
            <person name="Rosen B.D."/>
            <person name="Tar'an B."/>
            <person name="Millan T."/>
            <person name="Zhang X."/>
            <person name="Ramsay L.D."/>
            <person name="Iwata A."/>
            <person name="Wang Y."/>
            <person name="Nelson W."/>
            <person name="Farmer A.D."/>
            <person name="Gaur P.M."/>
            <person name="Soderlund C."/>
            <person name="Penmetsa R.V."/>
            <person name="Xu C."/>
            <person name="Bharti A.K."/>
            <person name="He W."/>
            <person name="Winter P."/>
            <person name="Zhao S."/>
            <person name="Hane J.K."/>
            <person name="Carrasquilla-Garcia N."/>
            <person name="Condie J.A."/>
            <person name="Upadhyaya H.D."/>
            <person name="Luo M.C."/>
            <person name="Thudi M."/>
            <person name="Gowda C.L."/>
            <person name="Singh N.P."/>
            <person name="Lichtenzveig J."/>
            <person name="Gali K.K."/>
            <person name="Rubio J."/>
            <person name="Nadarajan N."/>
            <person name="Dolezel J."/>
            <person name="Bansal K.C."/>
            <person name="Xu X."/>
            <person name="Edwards D."/>
            <person name="Zhang G."/>
            <person name="Kahl G."/>
            <person name="Gil J."/>
            <person name="Singh K.B."/>
            <person name="Datta S.K."/>
            <person name="Jackson S.A."/>
            <person name="Wang J."/>
            <person name="Cook D.R."/>
        </authorList>
    </citation>
    <scope>NUCLEOTIDE SEQUENCE [LARGE SCALE GENOMIC DNA]</scope>
    <source>
        <strain evidence="4">cv. CDC Frontier</strain>
    </source>
</reference>
<proteinExistence type="predicted"/>
<dbReference type="STRING" id="3827.A0A1S2YZ94"/>
<dbReference type="InterPro" id="IPR025486">
    <property type="entry name" value="DUF4378"/>
</dbReference>
<feature type="domain" description="DUF4378" evidence="2">
    <location>
        <begin position="681"/>
        <end position="850"/>
    </location>
</feature>
<dbReference type="Proteomes" id="UP000087171">
    <property type="component" value="Chromosome Ca8"/>
</dbReference>
<keyword evidence="4" id="KW-1185">Reference proteome</keyword>
<evidence type="ECO:0000259" key="2">
    <source>
        <dbReference type="Pfam" id="PF14309"/>
    </source>
</evidence>
<organism evidence="4 5">
    <name type="scientific">Cicer arietinum</name>
    <name type="common">Chickpea</name>
    <name type="synonym">Garbanzo</name>
    <dbReference type="NCBI Taxonomy" id="3827"/>
    <lineage>
        <taxon>Eukaryota</taxon>
        <taxon>Viridiplantae</taxon>
        <taxon>Streptophyta</taxon>
        <taxon>Embryophyta</taxon>
        <taxon>Tracheophyta</taxon>
        <taxon>Spermatophyta</taxon>
        <taxon>Magnoliopsida</taxon>
        <taxon>eudicotyledons</taxon>
        <taxon>Gunneridae</taxon>
        <taxon>Pentapetalae</taxon>
        <taxon>rosids</taxon>
        <taxon>fabids</taxon>
        <taxon>Fabales</taxon>
        <taxon>Fabaceae</taxon>
        <taxon>Papilionoideae</taxon>
        <taxon>50 kb inversion clade</taxon>
        <taxon>NPAAA clade</taxon>
        <taxon>Hologalegina</taxon>
        <taxon>IRL clade</taxon>
        <taxon>Cicereae</taxon>
        <taxon>Cicer</taxon>
    </lineage>
</organism>
<evidence type="ECO:0000256" key="1">
    <source>
        <dbReference type="SAM" id="MobiDB-lite"/>
    </source>
</evidence>
<evidence type="ECO:0000259" key="3">
    <source>
        <dbReference type="Pfam" id="PF14383"/>
    </source>
</evidence>
<dbReference type="AlphaFoldDB" id="A0A1S2YZ94"/>
<dbReference type="Pfam" id="PF14309">
    <property type="entry name" value="DUF4378"/>
    <property type="match status" value="1"/>
</dbReference>
<dbReference type="eggNOG" id="ENOG502QQ1V">
    <property type="taxonomic scope" value="Eukaryota"/>
</dbReference>
<evidence type="ECO:0000313" key="5">
    <source>
        <dbReference type="RefSeq" id="XP_004512271.1"/>
    </source>
</evidence>
<protein>
    <submittedName>
        <fullName evidence="5">Uncharacterized protein LOC101499015</fullName>
    </submittedName>
</protein>
<name>A0A1S2YZ94_CICAR</name>
<dbReference type="GeneID" id="101499015"/>
<feature type="region of interest" description="Disordered" evidence="1">
    <location>
        <begin position="165"/>
        <end position="186"/>
    </location>
</feature>